<sequence length="474" mass="55583">MNEIINQINRYNSSGFKENTLVDQILKKYNALDSDNKKELEPYMYLVYRGKFDSLFLSSNYVKSIFWLNKVINHEKFKIELPDNKDHFLIEAVNSLLIVYLEKENIDLLSRAKKYFKNIKEVPPRINSLKEIYMKNINIFHAIKYNNLFTETSFTVPISIKTIQGKVHIVLPQDEIEADVTCTSLAAQNTMYQSNTNIMRAQDYDATYNISTWTIIMNRYLSCEEPSPLDGSASKMQEIACKIVNKIIDKYRGKTNEYWIKRIYPAMIQGHSIKYRAGEFVFRDIPFYDRGEMILSSKKNEISLTEKNGMITEDPPLYKKLFMDSQTYLLTQNLGSSILLLNMAFENFTYTVICKKIIELSHETYSNGFYLKTQPYKDYFLNDYLTRDQYEDAISKEIIKPRGMSQYAIYKLLYEYDSSLQQQISKSRLNKLISSIRKNRNELAHGTFDNTKLKYNDVSRQIKSFTDLISIINA</sequence>
<proteinExistence type="predicted"/>
<dbReference type="AlphaFoldDB" id="A0A0R1PQF1"/>
<dbReference type="PATRIC" id="fig|1122151.5.peg.1213"/>
<dbReference type="Proteomes" id="UP000051908">
    <property type="component" value="Unassembled WGS sequence"/>
</dbReference>
<gene>
    <name evidence="1" type="ORF">FD33_GL001171</name>
</gene>
<dbReference type="GeneID" id="96669192"/>
<protein>
    <submittedName>
        <fullName evidence="1">Uncharacterized protein</fullName>
    </submittedName>
</protein>
<evidence type="ECO:0000313" key="2">
    <source>
        <dbReference type="Proteomes" id="UP000051908"/>
    </source>
</evidence>
<name>A0A0R1PQF1_9LACO</name>
<keyword evidence="2" id="KW-1185">Reference proteome</keyword>
<reference evidence="1 2" key="1">
    <citation type="journal article" date="2015" name="Genome Announc.">
        <title>Expanding the biotechnology potential of lactobacilli through comparative genomics of 213 strains and associated genera.</title>
        <authorList>
            <person name="Sun Z."/>
            <person name="Harris H.M."/>
            <person name="McCann A."/>
            <person name="Guo C."/>
            <person name="Argimon S."/>
            <person name="Zhang W."/>
            <person name="Yang X."/>
            <person name="Jeffery I.B."/>
            <person name="Cooney J.C."/>
            <person name="Kagawa T.F."/>
            <person name="Liu W."/>
            <person name="Song Y."/>
            <person name="Salvetti E."/>
            <person name="Wrobel A."/>
            <person name="Rasinkangas P."/>
            <person name="Parkhill J."/>
            <person name="Rea M.C."/>
            <person name="O'Sullivan O."/>
            <person name="Ritari J."/>
            <person name="Douillard F.P."/>
            <person name="Paul Ross R."/>
            <person name="Yang R."/>
            <person name="Briner A.E."/>
            <person name="Felis G.E."/>
            <person name="de Vos W.M."/>
            <person name="Barrangou R."/>
            <person name="Klaenhammer T.R."/>
            <person name="Caufield P.W."/>
            <person name="Cui Y."/>
            <person name="Zhang H."/>
            <person name="O'Toole P.W."/>
        </authorList>
    </citation>
    <scope>NUCLEOTIDE SEQUENCE [LARGE SCALE GENOMIC DNA]</scope>
    <source>
        <strain evidence="1 2">DSM 13238</strain>
    </source>
</reference>
<organism evidence="1 2">
    <name type="scientific">Companilactobacillus paralimentarius DSM 13238 = JCM 10415</name>
    <dbReference type="NCBI Taxonomy" id="1122151"/>
    <lineage>
        <taxon>Bacteria</taxon>
        <taxon>Bacillati</taxon>
        <taxon>Bacillota</taxon>
        <taxon>Bacilli</taxon>
        <taxon>Lactobacillales</taxon>
        <taxon>Lactobacillaceae</taxon>
        <taxon>Companilactobacillus</taxon>
    </lineage>
</organism>
<evidence type="ECO:0000313" key="1">
    <source>
        <dbReference type="EMBL" id="KRL32085.1"/>
    </source>
</evidence>
<comment type="caution">
    <text evidence="1">The sequence shown here is derived from an EMBL/GenBank/DDBJ whole genome shotgun (WGS) entry which is preliminary data.</text>
</comment>
<dbReference type="RefSeq" id="WP_025086211.1">
    <property type="nucleotide sequence ID" value="NZ_AZES01000019.1"/>
</dbReference>
<accession>A0A0R1PQF1</accession>
<dbReference type="EMBL" id="AZES01000019">
    <property type="protein sequence ID" value="KRL32085.1"/>
    <property type="molecule type" value="Genomic_DNA"/>
</dbReference>